<dbReference type="EMBL" id="BGPR01020840">
    <property type="protein sequence ID" value="GBN85565.1"/>
    <property type="molecule type" value="Genomic_DNA"/>
</dbReference>
<evidence type="ECO:0000313" key="1">
    <source>
        <dbReference type="EMBL" id="GBN85565.1"/>
    </source>
</evidence>
<proteinExistence type="predicted"/>
<organism evidence="1 2">
    <name type="scientific">Araneus ventricosus</name>
    <name type="common">Orbweaver spider</name>
    <name type="synonym">Epeira ventricosa</name>
    <dbReference type="NCBI Taxonomy" id="182803"/>
    <lineage>
        <taxon>Eukaryota</taxon>
        <taxon>Metazoa</taxon>
        <taxon>Ecdysozoa</taxon>
        <taxon>Arthropoda</taxon>
        <taxon>Chelicerata</taxon>
        <taxon>Arachnida</taxon>
        <taxon>Araneae</taxon>
        <taxon>Araneomorphae</taxon>
        <taxon>Entelegynae</taxon>
        <taxon>Araneoidea</taxon>
        <taxon>Araneidae</taxon>
        <taxon>Araneus</taxon>
    </lineage>
</organism>
<name>A0A4Y2SE95_ARAVE</name>
<gene>
    <name evidence="1" type="ORF">AVEN_77219_1</name>
</gene>
<dbReference type="Proteomes" id="UP000499080">
    <property type="component" value="Unassembled WGS sequence"/>
</dbReference>
<protein>
    <submittedName>
        <fullName evidence="1">Uncharacterized protein</fullName>
    </submittedName>
</protein>
<dbReference type="AlphaFoldDB" id="A0A4Y2SE95"/>
<comment type="caution">
    <text evidence="1">The sequence shown here is derived from an EMBL/GenBank/DDBJ whole genome shotgun (WGS) entry which is preliminary data.</text>
</comment>
<evidence type="ECO:0000313" key="2">
    <source>
        <dbReference type="Proteomes" id="UP000499080"/>
    </source>
</evidence>
<sequence>MANTVCCTAVDPTTEAHTLLRVLMSYENKKSNIKYLKMHEMNPNEERRKSELQNTLPLRYPFTAQKLRKKKTTLSAFTLDGIWAARPSSSAGLEPT</sequence>
<reference evidence="1 2" key="1">
    <citation type="journal article" date="2019" name="Sci. Rep.">
        <title>Orb-weaving spider Araneus ventricosus genome elucidates the spidroin gene catalogue.</title>
        <authorList>
            <person name="Kono N."/>
            <person name="Nakamura H."/>
            <person name="Ohtoshi R."/>
            <person name="Moran D.A.P."/>
            <person name="Shinohara A."/>
            <person name="Yoshida Y."/>
            <person name="Fujiwara M."/>
            <person name="Mori M."/>
            <person name="Tomita M."/>
            <person name="Arakawa K."/>
        </authorList>
    </citation>
    <scope>NUCLEOTIDE SEQUENCE [LARGE SCALE GENOMIC DNA]</scope>
</reference>
<keyword evidence="2" id="KW-1185">Reference proteome</keyword>
<accession>A0A4Y2SE95</accession>